<accession>A0A0F9XLN4</accession>
<dbReference type="EMBL" id="JOKZ01000204">
    <property type="protein sequence ID" value="KKP01273.1"/>
    <property type="molecule type" value="Genomic_DNA"/>
</dbReference>
<dbReference type="Gene3D" id="3.90.180.10">
    <property type="entry name" value="Medium-chain alcohol dehydrogenases, catalytic domain"/>
    <property type="match status" value="1"/>
</dbReference>
<dbReference type="OrthoDB" id="201656at2759"/>
<dbReference type="InterPro" id="IPR011032">
    <property type="entry name" value="GroES-like_sf"/>
</dbReference>
<dbReference type="InterPro" id="IPR013149">
    <property type="entry name" value="ADH-like_C"/>
</dbReference>
<sequence length="334" mass="35400">MASSEAQTMLAVYAAKGDNENPLAGLTVGQVPLPKVPEGWKRVKIEAATVNWHDIFTLKGFGMHKIPFPIIIGCEGVGTLEDGSRVVIYPVMISPGYIGDETKDEKRNVLSEVRDGTLAEYVAVPPANLVPLPKEIDPVSGSVLGIAWLTAYRMLFTKSGLRPGQTMLVQGSSGGVTTALIQLGVAAGMRVWATGRTAEKRKLAESLGAERTFDSGETLPTQVDAVFDTSGTVTWKHSVASVKTGGTIVVCGGHGGFELPTDAFRLLVDQLSIHGVYAGTLDEFRDLISFVAAKKIKPCIGKVLPLSEGFDAVKSVHEGRTQGKVVLTVGDVAV</sequence>
<dbReference type="Pfam" id="PF00107">
    <property type="entry name" value="ADH_zinc_N"/>
    <property type="match status" value="1"/>
</dbReference>
<evidence type="ECO:0000313" key="3">
    <source>
        <dbReference type="Proteomes" id="UP000034112"/>
    </source>
</evidence>
<dbReference type="InterPro" id="IPR036291">
    <property type="entry name" value="NAD(P)-bd_dom_sf"/>
</dbReference>
<dbReference type="AlphaFoldDB" id="A0A0F9XLN4"/>
<name>A0A0F9XLN4_TRIHA</name>
<dbReference type="InterPro" id="IPR052711">
    <property type="entry name" value="Zinc_ADH-like"/>
</dbReference>
<feature type="domain" description="Enoyl reductase (ER)" evidence="1">
    <location>
        <begin position="21"/>
        <end position="327"/>
    </location>
</feature>
<dbReference type="Gene3D" id="3.40.50.720">
    <property type="entry name" value="NAD(P)-binding Rossmann-like Domain"/>
    <property type="match status" value="1"/>
</dbReference>
<gene>
    <name evidence="2" type="ORF">THAR02_06631</name>
</gene>
<dbReference type="SUPFAM" id="SSF50129">
    <property type="entry name" value="GroES-like"/>
    <property type="match status" value="1"/>
</dbReference>
<dbReference type="Pfam" id="PF08240">
    <property type="entry name" value="ADH_N"/>
    <property type="match status" value="1"/>
</dbReference>
<dbReference type="Proteomes" id="UP000034112">
    <property type="component" value="Unassembled WGS sequence"/>
</dbReference>
<dbReference type="OMA" id="ISWLTAY"/>
<evidence type="ECO:0000313" key="2">
    <source>
        <dbReference type="EMBL" id="KKP01273.1"/>
    </source>
</evidence>
<dbReference type="PANTHER" id="PTHR45033:SF3">
    <property type="entry name" value="DEHYDROGENASE, PUTATIVE (AFU_ORTHOLOGUE AFUA_2G13270)-RELATED"/>
    <property type="match status" value="1"/>
</dbReference>
<dbReference type="InterPro" id="IPR013154">
    <property type="entry name" value="ADH-like_N"/>
</dbReference>
<dbReference type="InterPro" id="IPR020843">
    <property type="entry name" value="ER"/>
</dbReference>
<dbReference type="SUPFAM" id="SSF51735">
    <property type="entry name" value="NAD(P)-binding Rossmann-fold domains"/>
    <property type="match status" value="1"/>
</dbReference>
<proteinExistence type="predicted"/>
<protein>
    <recommendedName>
        <fullName evidence="1">Enoyl reductase (ER) domain-containing protein</fullName>
    </recommendedName>
</protein>
<reference evidence="3" key="1">
    <citation type="journal article" date="2015" name="Genome Announc.">
        <title>Draft whole-genome sequence of the biocontrol agent Trichoderma harzianum T6776.</title>
        <authorList>
            <person name="Baroncelli R."/>
            <person name="Piaggeschi G."/>
            <person name="Fiorini L."/>
            <person name="Bertolini E."/>
            <person name="Zapparata A."/>
            <person name="Pe M.E."/>
            <person name="Sarrocco S."/>
            <person name="Vannacci G."/>
        </authorList>
    </citation>
    <scope>NUCLEOTIDE SEQUENCE [LARGE SCALE GENOMIC DNA]</scope>
    <source>
        <strain evidence="3">T6776</strain>
    </source>
</reference>
<evidence type="ECO:0000259" key="1">
    <source>
        <dbReference type="SMART" id="SM00829"/>
    </source>
</evidence>
<comment type="caution">
    <text evidence="2">The sequence shown here is derived from an EMBL/GenBank/DDBJ whole genome shotgun (WGS) entry which is preliminary data.</text>
</comment>
<dbReference type="GO" id="GO:0016491">
    <property type="term" value="F:oxidoreductase activity"/>
    <property type="evidence" value="ECO:0007669"/>
    <property type="project" value="InterPro"/>
</dbReference>
<dbReference type="SMART" id="SM00829">
    <property type="entry name" value="PKS_ER"/>
    <property type="match status" value="1"/>
</dbReference>
<organism evidence="2 3">
    <name type="scientific">Trichoderma harzianum</name>
    <name type="common">Hypocrea lixii</name>
    <dbReference type="NCBI Taxonomy" id="5544"/>
    <lineage>
        <taxon>Eukaryota</taxon>
        <taxon>Fungi</taxon>
        <taxon>Dikarya</taxon>
        <taxon>Ascomycota</taxon>
        <taxon>Pezizomycotina</taxon>
        <taxon>Sordariomycetes</taxon>
        <taxon>Hypocreomycetidae</taxon>
        <taxon>Hypocreales</taxon>
        <taxon>Hypocreaceae</taxon>
        <taxon>Trichoderma</taxon>
    </lineage>
</organism>
<dbReference type="PANTHER" id="PTHR45033">
    <property type="match status" value="1"/>
</dbReference>